<dbReference type="InterPro" id="IPR052929">
    <property type="entry name" value="RNase_H-like_EbsB-rel"/>
</dbReference>
<dbReference type="SUPFAM" id="SSF53098">
    <property type="entry name" value="Ribonuclease H-like"/>
    <property type="match status" value="1"/>
</dbReference>
<reference evidence="1 2" key="1">
    <citation type="submission" date="2023-10" db="EMBL/GenBank/DDBJ databases">
        <title>Genome-Wide Identification Analysis in wild type Solanum Pinnatisectum Reveals Some Genes Defensing Phytophthora Infestans.</title>
        <authorList>
            <person name="Sun C."/>
        </authorList>
    </citation>
    <scope>NUCLEOTIDE SEQUENCE [LARGE SCALE GENOMIC DNA]</scope>
    <source>
        <strain evidence="1">LQN</strain>
        <tissue evidence="1">Leaf</tissue>
    </source>
</reference>
<dbReference type="PANTHER" id="PTHR47074">
    <property type="entry name" value="BNAC02G40300D PROTEIN"/>
    <property type="match status" value="1"/>
</dbReference>
<dbReference type="PANTHER" id="PTHR47074:SF11">
    <property type="entry name" value="REVERSE TRANSCRIPTASE-LIKE PROTEIN"/>
    <property type="match status" value="1"/>
</dbReference>
<accession>A0AAV9KTS9</accession>
<sequence length="121" mass="13614">MPVVTLYCAKDLEEWKSVNLGAEMTVAAKMITKLERPLLDIVKCNTDVSYDINTGLTWIGMVLRGHHLGQLIIGKTLFLGRVASPLLAEIIGVHEALSWLKERFIRTRLVVETDNLLVKQE</sequence>
<name>A0AAV9KTS9_9SOLN</name>
<dbReference type="InterPro" id="IPR012337">
    <property type="entry name" value="RNaseH-like_sf"/>
</dbReference>
<evidence type="ECO:0000313" key="1">
    <source>
        <dbReference type="EMBL" id="KAK4716723.1"/>
    </source>
</evidence>
<keyword evidence="2" id="KW-1185">Reference proteome</keyword>
<evidence type="ECO:0008006" key="3">
    <source>
        <dbReference type="Google" id="ProtNLM"/>
    </source>
</evidence>
<organism evidence="1 2">
    <name type="scientific">Solanum pinnatisectum</name>
    <name type="common">tansyleaf nightshade</name>
    <dbReference type="NCBI Taxonomy" id="50273"/>
    <lineage>
        <taxon>Eukaryota</taxon>
        <taxon>Viridiplantae</taxon>
        <taxon>Streptophyta</taxon>
        <taxon>Embryophyta</taxon>
        <taxon>Tracheophyta</taxon>
        <taxon>Spermatophyta</taxon>
        <taxon>Magnoliopsida</taxon>
        <taxon>eudicotyledons</taxon>
        <taxon>Gunneridae</taxon>
        <taxon>Pentapetalae</taxon>
        <taxon>asterids</taxon>
        <taxon>lamiids</taxon>
        <taxon>Solanales</taxon>
        <taxon>Solanaceae</taxon>
        <taxon>Solanoideae</taxon>
        <taxon>Solaneae</taxon>
        <taxon>Solanum</taxon>
    </lineage>
</organism>
<dbReference type="Proteomes" id="UP001311915">
    <property type="component" value="Unassembled WGS sequence"/>
</dbReference>
<dbReference type="CDD" id="cd06222">
    <property type="entry name" value="RNase_H_like"/>
    <property type="match status" value="1"/>
</dbReference>
<dbReference type="AlphaFoldDB" id="A0AAV9KTS9"/>
<dbReference type="InterPro" id="IPR044730">
    <property type="entry name" value="RNase_H-like_dom_plant"/>
</dbReference>
<gene>
    <name evidence="1" type="ORF">R3W88_015061</name>
</gene>
<dbReference type="EMBL" id="JAWPEI010000009">
    <property type="protein sequence ID" value="KAK4716723.1"/>
    <property type="molecule type" value="Genomic_DNA"/>
</dbReference>
<proteinExistence type="predicted"/>
<protein>
    <recommendedName>
        <fullName evidence="3">RNase H type-1 domain-containing protein</fullName>
    </recommendedName>
</protein>
<evidence type="ECO:0000313" key="2">
    <source>
        <dbReference type="Proteomes" id="UP001311915"/>
    </source>
</evidence>
<comment type="caution">
    <text evidence="1">The sequence shown here is derived from an EMBL/GenBank/DDBJ whole genome shotgun (WGS) entry which is preliminary data.</text>
</comment>